<dbReference type="FunCoup" id="A0A4W3IB01">
    <property type="interactions" value="3"/>
</dbReference>
<evidence type="ECO:0000313" key="6">
    <source>
        <dbReference type="Ensembl" id="ENSCMIP00000025877.1"/>
    </source>
</evidence>
<dbReference type="GO" id="GO:0043195">
    <property type="term" value="C:terminal bouton"/>
    <property type="evidence" value="ECO:0007669"/>
    <property type="project" value="TreeGrafter"/>
</dbReference>
<feature type="compositionally biased region" description="Basic and acidic residues" evidence="5">
    <location>
        <begin position="22"/>
        <end position="32"/>
    </location>
</feature>
<dbReference type="PANTHER" id="PTHR16705">
    <property type="entry name" value="COMPLEXIN"/>
    <property type="match status" value="1"/>
</dbReference>
<dbReference type="CDD" id="cd22809">
    <property type="entry name" value="Complexin_NTD_CPLX_III_IV"/>
    <property type="match status" value="1"/>
</dbReference>
<dbReference type="InterPro" id="IPR008849">
    <property type="entry name" value="Synaphin"/>
</dbReference>
<evidence type="ECO:0000313" key="7">
    <source>
        <dbReference type="Proteomes" id="UP000314986"/>
    </source>
</evidence>
<dbReference type="GO" id="GO:0016079">
    <property type="term" value="P:synaptic vesicle exocytosis"/>
    <property type="evidence" value="ECO:0007669"/>
    <property type="project" value="TreeGrafter"/>
</dbReference>
<name>A0A4W3IB01_CALMI</name>
<dbReference type="GO" id="GO:0046928">
    <property type="term" value="P:regulation of neurotransmitter secretion"/>
    <property type="evidence" value="ECO:0007669"/>
    <property type="project" value="TreeGrafter"/>
</dbReference>
<keyword evidence="2" id="KW-0813">Transport</keyword>
<evidence type="ECO:0000256" key="4">
    <source>
        <dbReference type="ARBA" id="ARBA00022775"/>
    </source>
</evidence>
<reference evidence="7" key="1">
    <citation type="journal article" date="2006" name="Science">
        <title>Ancient noncoding elements conserved in the human genome.</title>
        <authorList>
            <person name="Venkatesh B."/>
            <person name="Kirkness E.F."/>
            <person name="Loh Y.H."/>
            <person name="Halpern A.L."/>
            <person name="Lee A.P."/>
            <person name="Johnson J."/>
            <person name="Dandona N."/>
            <person name="Viswanathan L.D."/>
            <person name="Tay A."/>
            <person name="Venter J.C."/>
            <person name="Strausberg R.L."/>
            <person name="Brenner S."/>
        </authorList>
    </citation>
    <scope>NUCLEOTIDE SEQUENCE [LARGE SCALE GENOMIC DNA]</scope>
</reference>
<dbReference type="Proteomes" id="UP000314986">
    <property type="component" value="Unassembled WGS sequence"/>
</dbReference>
<dbReference type="InParanoid" id="A0A4W3IB01"/>
<organism evidence="6 7">
    <name type="scientific">Callorhinchus milii</name>
    <name type="common">Ghost shark</name>
    <dbReference type="NCBI Taxonomy" id="7868"/>
    <lineage>
        <taxon>Eukaryota</taxon>
        <taxon>Metazoa</taxon>
        <taxon>Chordata</taxon>
        <taxon>Craniata</taxon>
        <taxon>Vertebrata</taxon>
        <taxon>Chondrichthyes</taxon>
        <taxon>Holocephali</taxon>
        <taxon>Chimaeriformes</taxon>
        <taxon>Callorhinchidae</taxon>
        <taxon>Callorhinchus</taxon>
    </lineage>
</organism>
<evidence type="ECO:0000256" key="5">
    <source>
        <dbReference type="SAM" id="MobiDB-lite"/>
    </source>
</evidence>
<keyword evidence="7" id="KW-1185">Reference proteome</keyword>
<dbReference type="GeneTree" id="ENSGT00950000182938"/>
<dbReference type="AlphaFoldDB" id="A0A4W3IB01"/>
<dbReference type="GeneID" id="103188895"/>
<keyword evidence="3" id="KW-0268">Exocytosis</keyword>
<evidence type="ECO:0000256" key="2">
    <source>
        <dbReference type="ARBA" id="ARBA00022448"/>
    </source>
</evidence>
<gene>
    <name evidence="6" type="primary">LOC103188895</name>
</gene>
<dbReference type="KEGG" id="cmk:103188895"/>
<dbReference type="RefSeq" id="XP_007907257.1">
    <property type="nucleotide sequence ID" value="XM_007909066.1"/>
</dbReference>
<keyword evidence="4" id="KW-0532">Neurotransmitter transport</keyword>
<reference evidence="7" key="3">
    <citation type="journal article" date="2014" name="Nature">
        <title>Elephant shark genome provides unique insights into gnathostome evolution.</title>
        <authorList>
            <consortium name="International Elephant Shark Genome Sequencing Consortium"/>
            <person name="Venkatesh B."/>
            <person name="Lee A.P."/>
            <person name="Ravi V."/>
            <person name="Maurya A.K."/>
            <person name="Lian M.M."/>
            <person name="Swann J.B."/>
            <person name="Ohta Y."/>
            <person name="Flajnik M.F."/>
            <person name="Sutoh Y."/>
            <person name="Kasahara M."/>
            <person name="Hoon S."/>
            <person name="Gangu V."/>
            <person name="Roy S.W."/>
            <person name="Irimia M."/>
            <person name="Korzh V."/>
            <person name="Kondrychyn I."/>
            <person name="Lim Z.W."/>
            <person name="Tay B.H."/>
            <person name="Tohari S."/>
            <person name="Kong K.W."/>
            <person name="Ho S."/>
            <person name="Lorente-Galdos B."/>
            <person name="Quilez J."/>
            <person name="Marques-Bonet T."/>
            <person name="Raney B.J."/>
            <person name="Ingham P.W."/>
            <person name="Tay A."/>
            <person name="Hillier L.W."/>
            <person name="Minx P."/>
            <person name="Boehm T."/>
            <person name="Wilson R.K."/>
            <person name="Brenner S."/>
            <person name="Warren W.C."/>
        </authorList>
    </citation>
    <scope>NUCLEOTIDE SEQUENCE [LARGE SCALE GENOMIC DNA]</scope>
</reference>
<dbReference type="OMA" id="EACFAQK"/>
<sequence>MAFMVKSMVGGQLKNLTGGLGGEEKGEGEKSEAAAQGMTREEFEEYQRQLVEEKMERDATFAQKKAERATLRTHLRDKYRLPKSEMDENQIQLAGGDVELPKELAKMIEEDNEEEAEKDSLIGQLANIQNLDLDTLKDKAQSTLEDLKQTAEKCCIM</sequence>
<accession>A0A4W3IB01</accession>
<feature type="region of interest" description="Disordered" evidence="5">
    <location>
        <begin position="1"/>
        <end position="44"/>
    </location>
</feature>
<proteinExistence type="inferred from homology"/>
<dbReference type="GO" id="GO:0019905">
    <property type="term" value="F:syntaxin binding"/>
    <property type="evidence" value="ECO:0007669"/>
    <property type="project" value="InterPro"/>
</dbReference>
<dbReference type="Ensembl" id="ENSCMIT00000026304.1">
    <property type="protein sequence ID" value="ENSCMIP00000025877.1"/>
    <property type="gene ID" value="ENSCMIG00000011359.1"/>
</dbReference>
<dbReference type="Pfam" id="PF05835">
    <property type="entry name" value="Synaphin"/>
    <property type="match status" value="1"/>
</dbReference>
<reference evidence="7" key="2">
    <citation type="journal article" date="2007" name="PLoS Biol.">
        <title>Survey sequencing and comparative analysis of the elephant shark (Callorhinchus milii) genome.</title>
        <authorList>
            <person name="Venkatesh B."/>
            <person name="Kirkness E.F."/>
            <person name="Loh Y.H."/>
            <person name="Halpern A.L."/>
            <person name="Lee A.P."/>
            <person name="Johnson J."/>
            <person name="Dandona N."/>
            <person name="Viswanathan L.D."/>
            <person name="Tay A."/>
            <person name="Venter J.C."/>
            <person name="Strausberg R.L."/>
            <person name="Brenner S."/>
        </authorList>
    </citation>
    <scope>NUCLEOTIDE SEQUENCE [LARGE SCALE GENOMIC DNA]</scope>
</reference>
<evidence type="ECO:0000256" key="3">
    <source>
        <dbReference type="ARBA" id="ARBA00022483"/>
    </source>
</evidence>
<reference evidence="6" key="5">
    <citation type="submission" date="2025-09" db="UniProtKB">
        <authorList>
            <consortium name="Ensembl"/>
        </authorList>
    </citation>
    <scope>IDENTIFICATION</scope>
</reference>
<dbReference type="PANTHER" id="PTHR16705:SF5">
    <property type="entry name" value="COMPLEXIN-3"/>
    <property type="match status" value="1"/>
</dbReference>
<dbReference type="GO" id="GO:0031201">
    <property type="term" value="C:SNARE complex"/>
    <property type="evidence" value="ECO:0007669"/>
    <property type="project" value="TreeGrafter"/>
</dbReference>
<dbReference type="OrthoDB" id="9942329at2759"/>
<evidence type="ECO:0000256" key="1">
    <source>
        <dbReference type="ARBA" id="ARBA00005396"/>
    </source>
</evidence>
<dbReference type="STRING" id="7868.ENSCMIP00000025877"/>
<reference evidence="6" key="4">
    <citation type="submission" date="2025-08" db="UniProtKB">
        <authorList>
            <consortium name="Ensembl"/>
        </authorList>
    </citation>
    <scope>IDENTIFICATION</scope>
</reference>
<comment type="similarity">
    <text evidence="1">Belongs to the complexin/synaphin family.</text>
</comment>
<protein>
    <submittedName>
        <fullName evidence="6">Complexin 3a</fullName>
    </submittedName>
</protein>